<evidence type="ECO:0000256" key="6">
    <source>
        <dbReference type="ARBA" id="ARBA00022692"/>
    </source>
</evidence>
<dbReference type="InterPro" id="IPR044537">
    <property type="entry name" value="Rip2-like"/>
</dbReference>
<dbReference type="AlphaFoldDB" id="B1YB64"/>
<organism evidence="15 16">
    <name type="scientific">Pyrobaculum neutrophilum (strain DSM 2338 / JCM 9278 / NBRC 100436 / V24Sta)</name>
    <name type="common">Thermoproteus neutrophilus</name>
    <dbReference type="NCBI Taxonomy" id="444157"/>
    <lineage>
        <taxon>Archaea</taxon>
        <taxon>Thermoproteota</taxon>
        <taxon>Thermoprotei</taxon>
        <taxon>Thermoproteales</taxon>
        <taxon>Thermoproteaceae</taxon>
        <taxon>Pyrobaculum</taxon>
    </lineage>
</organism>
<dbReference type="GO" id="GO:0006508">
    <property type="term" value="P:proteolysis"/>
    <property type="evidence" value="ECO:0007669"/>
    <property type="project" value="UniProtKB-KW"/>
</dbReference>
<dbReference type="GeneID" id="6166003"/>
<keyword evidence="12 13" id="KW-0472">Membrane</keyword>
<feature type="transmembrane region" description="Helical" evidence="13">
    <location>
        <begin position="83"/>
        <end position="109"/>
    </location>
</feature>
<evidence type="ECO:0000313" key="16">
    <source>
        <dbReference type="Proteomes" id="UP000001694"/>
    </source>
</evidence>
<feature type="transmembrane region" description="Helical" evidence="13">
    <location>
        <begin position="45"/>
        <end position="63"/>
    </location>
</feature>
<evidence type="ECO:0000256" key="5">
    <source>
        <dbReference type="ARBA" id="ARBA00022670"/>
    </source>
</evidence>
<evidence type="ECO:0000256" key="10">
    <source>
        <dbReference type="ARBA" id="ARBA00022989"/>
    </source>
</evidence>
<dbReference type="EMBL" id="CP001014">
    <property type="protein sequence ID" value="ACB39195.1"/>
    <property type="molecule type" value="Genomic_DNA"/>
</dbReference>
<dbReference type="HOGENOM" id="CLU_099718_0_0_2"/>
<feature type="transmembrane region" description="Helical" evidence="13">
    <location>
        <begin position="150"/>
        <end position="170"/>
    </location>
</feature>
<evidence type="ECO:0000256" key="3">
    <source>
        <dbReference type="ARBA" id="ARBA00007931"/>
    </source>
</evidence>
<dbReference type="InterPro" id="IPR052348">
    <property type="entry name" value="Metallopeptidase_M50B"/>
</dbReference>
<gene>
    <name evidence="15" type="ordered locus">Tneu_0242</name>
</gene>
<reference evidence="15" key="1">
    <citation type="submission" date="2008-03" db="EMBL/GenBank/DDBJ databases">
        <title>Complete sequence of Thermoproteus neutrophilus V24Sta.</title>
        <authorList>
            <consortium name="US DOE Joint Genome Institute"/>
            <person name="Copeland A."/>
            <person name="Lucas S."/>
            <person name="Lapidus A."/>
            <person name="Glavina del Rio T."/>
            <person name="Dalin E."/>
            <person name="Tice H."/>
            <person name="Bruce D."/>
            <person name="Goodwin L."/>
            <person name="Pitluck S."/>
            <person name="Sims D."/>
            <person name="Brettin T."/>
            <person name="Detter J.C."/>
            <person name="Han C."/>
            <person name="Kuske C.R."/>
            <person name="Schmutz J."/>
            <person name="Larimer F."/>
            <person name="Land M."/>
            <person name="Hauser L."/>
            <person name="Kyrpides N."/>
            <person name="Mikhailova N."/>
            <person name="Biddle J.F."/>
            <person name="Zhang Z."/>
            <person name="Fitz-Gibbon S.T."/>
            <person name="Lowe T.M."/>
            <person name="Saltikov C."/>
            <person name="House C.H."/>
            <person name="Richardson P."/>
        </authorList>
    </citation>
    <scope>NUCLEOTIDE SEQUENCE [LARGE SCALE GENOMIC DNA]</scope>
    <source>
        <strain evidence="15">V24Sta</strain>
    </source>
</reference>
<keyword evidence="5" id="KW-0645">Protease</keyword>
<dbReference type="KEGG" id="tne:Tneu_0242"/>
<name>B1YB64_PYRNV</name>
<proteinExistence type="inferred from homology"/>
<dbReference type="STRING" id="444157.Tneu_0242"/>
<feature type="transmembrane region" description="Helical" evidence="13">
    <location>
        <begin position="12"/>
        <end position="39"/>
    </location>
</feature>
<evidence type="ECO:0000256" key="11">
    <source>
        <dbReference type="ARBA" id="ARBA00023049"/>
    </source>
</evidence>
<dbReference type="GO" id="GO:0008237">
    <property type="term" value="F:metallopeptidase activity"/>
    <property type="evidence" value="ECO:0007669"/>
    <property type="project" value="UniProtKB-KW"/>
</dbReference>
<dbReference type="OrthoDB" id="86131at2157"/>
<keyword evidence="7" id="KW-0479">Metal-binding</keyword>
<accession>B1YB64</accession>
<sequence>MYHELRKRELVDLAVAFATLTVGFSIAIAGGGIVGGINWRRVLEAVPIVAFVLLFAFVGHEMAHRQVARRLGYIAMFQADYNLLPLAVILPLLFGVVFAAPGAVVVLPFRPPGGGNERRDLFYIAAAGPITNIAFGAAGLAIATYTNSPIWWFFAYTNAWLAFFNLLPIPPLDGNKMLRTNLPMWLAITAVAGLLVAKLWQ</sequence>
<feature type="transmembrane region" description="Helical" evidence="13">
    <location>
        <begin position="121"/>
        <end position="143"/>
    </location>
</feature>
<evidence type="ECO:0000256" key="1">
    <source>
        <dbReference type="ARBA" id="ARBA00001947"/>
    </source>
</evidence>
<comment type="subcellular location">
    <subcellularLocation>
        <location evidence="2">Cell membrane</location>
        <topology evidence="2">Multi-pass membrane protein</topology>
    </subcellularLocation>
</comment>
<keyword evidence="10 13" id="KW-1133">Transmembrane helix</keyword>
<comment type="cofactor">
    <cofactor evidence="1">
        <name>Zn(2+)</name>
        <dbReference type="ChEBI" id="CHEBI:29105"/>
    </cofactor>
</comment>
<keyword evidence="8" id="KW-0378">Hydrolase</keyword>
<dbReference type="PANTHER" id="PTHR35864">
    <property type="entry name" value="ZINC METALLOPROTEASE MJ0611-RELATED"/>
    <property type="match status" value="1"/>
</dbReference>
<evidence type="ECO:0000256" key="8">
    <source>
        <dbReference type="ARBA" id="ARBA00022801"/>
    </source>
</evidence>
<evidence type="ECO:0000256" key="2">
    <source>
        <dbReference type="ARBA" id="ARBA00004651"/>
    </source>
</evidence>
<dbReference type="Pfam" id="PF02163">
    <property type="entry name" value="Peptidase_M50"/>
    <property type="match status" value="1"/>
</dbReference>
<keyword evidence="6 13" id="KW-0812">Transmembrane</keyword>
<evidence type="ECO:0000256" key="7">
    <source>
        <dbReference type="ARBA" id="ARBA00022723"/>
    </source>
</evidence>
<keyword evidence="11" id="KW-0482">Metalloprotease</keyword>
<dbReference type="PANTHER" id="PTHR35864:SF1">
    <property type="entry name" value="ZINC METALLOPROTEASE YWHC-RELATED"/>
    <property type="match status" value="1"/>
</dbReference>
<evidence type="ECO:0000256" key="13">
    <source>
        <dbReference type="SAM" id="Phobius"/>
    </source>
</evidence>
<feature type="domain" description="Peptidase M50" evidence="14">
    <location>
        <begin position="148"/>
        <end position="183"/>
    </location>
</feature>
<dbReference type="GO" id="GO:0005886">
    <property type="term" value="C:plasma membrane"/>
    <property type="evidence" value="ECO:0007669"/>
    <property type="project" value="UniProtKB-SubCell"/>
</dbReference>
<keyword evidence="4" id="KW-1003">Cell membrane</keyword>
<dbReference type="CDD" id="cd06158">
    <property type="entry name" value="S2P-M50_like_1"/>
    <property type="match status" value="1"/>
</dbReference>
<evidence type="ECO:0000256" key="12">
    <source>
        <dbReference type="ARBA" id="ARBA00023136"/>
    </source>
</evidence>
<evidence type="ECO:0000259" key="14">
    <source>
        <dbReference type="Pfam" id="PF02163"/>
    </source>
</evidence>
<dbReference type="eggNOG" id="arCOG00614">
    <property type="taxonomic scope" value="Archaea"/>
</dbReference>
<feature type="transmembrane region" description="Helical" evidence="13">
    <location>
        <begin position="182"/>
        <end position="200"/>
    </location>
</feature>
<comment type="similarity">
    <text evidence="3">Belongs to the peptidase M50B family.</text>
</comment>
<dbReference type="RefSeq" id="WP_012349616.1">
    <property type="nucleotide sequence ID" value="NC_010525.1"/>
</dbReference>
<keyword evidence="16" id="KW-1185">Reference proteome</keyword>
<dbReference type="Proteomes" id="UP000001694">
    <property type="component" value="Chromosome"/>
</dbReference>
<dbReference type="InterPro" id="IPR008915">
    <property type="entry name" value="Peptidase_M50"/>
</dbReference>
<evidence type="ECO:0000256" key="9">
    <source>
        <dbReference type="ARBA" id="ARBA00022833"/>
    </source>
</evidence>
<protein>
    <submittedName>
        <fullName evidence="15">Peptidase M50</fullName>
    </submittedName>
</protein>
<evidence type="ECO:0000256" key="4">
    <source>
        <dbReference type="ARBA" id="ARBA00022475"/>
    </source>
</evidence>
<evidence type="ECO:0000313" key="15">
    <source>
        <dbReference type="EMBL" id="ACB39195.1"/>
    </source>
</evidence>
<keyword evidence="9" id="KW-0862">Zinc</keyword>
<dbReference type="GO" id="GO:0046872">
    <property type="term" value="F:metal ion binding"/>
    <property type="evidence" value="ECO:0007669"/>
    <property type="project" value="UniProtKB-KW"/>
</dbReference>